<evidence type="ECO:0000313" key="2">
    <source>
        <dbReference type="Proteomes" id="UP000324222"/>
    </source>
</evidence>
<reference evidence="1 2" key="1">
    <citation type="submission" date="2019-05" db="EMBL/GenBank/DDBJ databases">
        <title>Another draft genome of Portunus trituberculatus and its Hox gene families provides insights of decapod evolution.</title>
        <authorList>
            <person name="Jeong J.-H."/>
            <person name="Song I."/>
            <person name="Kim S."/>
            <person name="Choi T."/>
            <person name="Kim D."/>
            <person name="Ryu S."/>
            <person name="Kim W."/>
        </authorList>
    </citation>
    <scope>NUCLEOTIDE SEQUENCE [LARGE SCALE GENOMIC DNA]</scope>
    <source>
        <tissue evidence="1">Muscle</tissue>
    </source>
</reference>
<dbReference type="AlphaFoldDB" id="A0A5B7GBX7"/>
<dbReference type="EMBL" id="VSRR010015082">
    <property type="protein sequence ID" value="MPC57790.1"/>
    <property type="molecule type" value="Genomic_DNA"/>
</dbReference>
<organism evidence="1 2">
    <name type="scientific">Portunus trituberculatus</name>
    <name type="common">Swimming crab</name>
    <name type="synonym">Neptunus trituberculatus</name>
    <dbReference type="NCBI Taxonomy" id="210409"/>
    <lineage>
        <taxon>Eukaryota</taxon>
        <taxon>Metazoa</taxon>
        <taxon>Ecdysozoa</taxon>
        <taxon>Arthropoda</taxon>
        <taxon>Crustacea</taxon>
        <taxon>Multicrustacea</taxon>
        <taxon>Malacostraca</taxon>
        <taxon>Eumalacostraca</taxon>
        <taxon>Eucarida</taxon>
        <taxon>Decapoda</taxon>
        <taxon>Pleocyemata</taxon>
        <taxon>Brachyura</taxon>
        <taxon>Eubrachyura</taxon>
        <taxon>Portunoidea</taxon>
        <taxon>Portunidae</taxon>
        <taxon>Portuninae</taxon>
        <taxon>Portunus</taxon>
    </lineage>
</organism>
<sequence>MTRFHIHSAYYLCHVHCIISNNNKNNKSTTVTTTKAPSKAPLHKHHINMKTVGAFGPGTGDEVVPRGASAPHVTLTLAPAPLPPCLFLNSLQPPPSPPLFSNLFLFMQGGRHMLTFKNGLHITTTTTTTTSTILSSLHLGFPEQCRCLFIYPSFPPSPLGLRRGCKLFPPRTHCCSQEACITTFTSLTTDTRMDTR</sequence>
<accession>A0A5B7GBX7</accession>
<proteinExistence type="predicted"/>
<comment type="caution">
    <text evidence="1">The sequence shown here is derived from an EMBL/GenBank/DDBJ whole genome shotgun (WGS) entry which is preliminary data.</text>
</comment>
<dbReference type="Proteomes" id="UP000324222">
    <property type="component" value="Unassembled WGS sequence"/>
</dbReference>
<protein>
    <submittedName>
        <fullName evidence="1">Uncharacterized protein</fullName>
    </submittedName>
</protein>
<keyword evidence="2" id="KW-1185">Reference proteome</keyword>
<evidence type="ECO:0000313" key="1">
    <source>
        <dbReference type="EMBL" id="MPC57790.1"/>
    </source>
</evidence>
<gene>
    <name evidence="1" type="ORF">E2C01_051778</name>
</gene>
<name>A0A5B7GBX7_PORTR</name>